<protein>
    <submittedName>
        <fullName evidence="2">CopK family periplasmic copper-binding protein</fullName>
    </submittedName>
</protein>
<dbReference type="GO" id="GO:0046872">
    <property type="term" value="F:metal ion binding"/>
    <property type="evidence" value="ECO:0007669"/>
    <property type="project" value="InterPro"/>
</dbReference>
<evidence type="ECO:0000313" key="2">
    <source>
        <dbReference type="EMBL" id="NEX63308.1"/>
    </source>
</evidence>
<dbReference type="InterPro" id="IPR038644">
    <property type="entry name" value="CopK_sf"/>
</dbReference>
<comment type="caution">
    <text evidence="2">The sequence shown here is derived from an EMBL/GenBank/DDBJ whole genome shotgun (WGS) entry which is preliminary data.</text>
</comment>
<dbReference type="Gene3D" id="2.40.10.300">
    <property type="entry name" value="Copper resistance protein K"/>
    <property type="match status" value="1"/>
</dbReference>
<keyword evidence="1" id="KW-0732">Signal</keyword>
<evidence type="ECO:0000256" key="1">
    <source>
        <dbReference type="SAM" id="SignalP"/>
    </source>
</evidence>
<keyword evidence="3" id="KW-1185">Reference proteome</keyword>
<feature type="signal peptide" evidence="1">
    <location>
        <begin position="1"/>
        <end position="24"/>
    </location>
</feature>
<sequence>MKNPIIGLAIGTVLCASLVTQAFADHAIRGEIKQSYTLKDGSILYVFKNGKMAKENRYGNPVYLDKGEIVETAEGQKIPVVGNEIARLSLLKLQEHND</sequence>
<gene>
    <name evidence="2" type="ORF">G3574_19680</name>
</gene>
<evidence type="ECO:0000313" key="3">
    <source>
        <dbReference type="Proteomes" id="UP000482155"/>
    </source>
</evidence>
<organism evidence="2 3">
    <name type="scientific">Noviherbaspirillum galbum</name>
    <dbReference type="NCBI Taxonomy" id="2709383"/>
    <lineage>
        <taxon>Bacteria</taxon>
        <taxon>Pseudomonadati</taxon>
        <taxon>Pseudomonadota</taxon>
        <taxon>Betaproteobacteria</taxon>
        <taxon>Burkholderiales</taxon>
        <taxon>Oxalobacteraceae</taxon>
        <taxon>Noviherbaspirillum</taxon>
    </lineage>
</organism>
<dbReference type="RefSeq" id="WP_163967101.1">
    <property type="nucleotide sequence ID" value="NZ_JAAIVB010000069.1"/>
</dbReference>
<name>A0A6B3SS24_9BURK</name>
<dbReference type="InterPro" id="IPR021604">
    <property type="entry name" value="CopK"/>
</dbReference>
<feature type="chain" id="PRO_5025554153" evidence="1">
    <location>
        <begin position="25"/>
        <end position="98"/>
    </location>
</feature>
<dbReference type="Pfam" id="PF11525">
    <property type="entry name" value="CopK"/>
    <property type="match status" value="1"/>
</dbReference>
<proteinExistence type="predicted"/>
<dbReference type="EMBL" id="JAAIVB010000069">
    <property type="protein sequence ID" value="NEX63308.1"/>
    <property type="molecule type" value="Genomic_DNA"/>
</dbReference>
<reference evidence="2 3" key="1">
    <citation type="submission" date="2020-02" db="EMBL/GenBank/DDBJ databases">
        <authorList>
            <person name="Kim M.K."/>
        </authorList>
    </citation>
    <scope>NUCLEOTIDE SEQUENCE [LARGE SCALE GENOMIC DNA]</scope>
    <source>
        <strain evidence="2 3">17J57-3</strain>
    </source>
</reference>
<accession>A0A6B3SS24</accession>
<dbReference type="AlphaFoldDB" id="A0A6B3SS24"/>
<dbReference type="Proteomes" id="UP000482155">
    <property type="component" value="Unassembled WGS sequence"/>
</dbReference>